<proteinExistence type="predicted"/>
<evidence type="ECO:0000313" key="1">
    <source>
        <dbReference type="EMBL" id="KOM38146.1"/>
    </source>
</evidence>
<sequence>MWQPFPIQKLGFQIGEECFCAVNSRELGFGLPICGGYWFGLGEGDEGVVVAGSRVEWRDSYGGNGLKWALQCGSDGLVMVKIGGGAYGFDGVRDGGRDSLHELVMNDALRRLCSAGGGLMKMFHGGSSA</sequence>
<gene>
    <name evidence="1" type="ORF">LR48_Vigan03g152800</name>
</gene>
<evidence type="ECO:0000313" key="2">
    <source>
        <dbReference type="Proteomes" id="UP000053144"/>
    </source>
</evidence>
<name>A0A0L9U5U8_PHAAN</name>
<dbReference type="AlphaFoldDB" id="A0A0L9U5U8"/>
<dbReference type="Proteomes" id="UP000053144">
    <property type="component" value="Chromosome 3"/>
</dbReference>
<accession>A0A0L9U5U8</accession>
<dbReference type="Gramene" id="KOM38146">
    <property type="protein sequence ID" value="KOM38146"/>
    <property type="gene ID" value="LR48_Vigan03g152800"/>
</dbReference>
<reference evidence="2" key="1">
    <citation type="journal article" date="2015" name="Proc. Natl. Acad. Sci. U.S.A.">
        <title>Genome sequencing of adzuki bean (Vigna angularis) provides insight into high starch and low fat accumulation and domestication.</title>
        <authorList>
            <person name="Yang K."/>
            <person name="Tian Z."/>
            <person name="Chen C."/>
            <person name="Luo L."/>
            <person name="Zhao B."/>
            <person name="Wang Z."/>
            <person name="Yu L."/>
            <person name="Li Y."/>
            <person name="Sun Y."/>
            <person name="Li W."/>
            <person name="Chen Y."/>
            <person name="Li Y."/>
            <person name="Zhang Y."/>
            <person name="Ai D."/>
            <person name="Zhao J."/>
            <person name="Shang C."/>
            <person name="Ma Y."/>
            <person name="Wu B."/>
            <person name="Wang M."/>
            <person name="Gao L."/>
            <person name="Sun D."/>
            <person name="Zhang P."/>
            <person name="Guo F."/>
            <person name="Wang W."/>
            <person name="Li Y."/>
            <person name="Wang J."/>
            <person name="Varshney R.K."/>
            <person name="Wang J."/>
            <person name="Ling H.Q."/>
            <person name="Wan P."/>
        </authorList>
    </citation>
    <scope>NUCLEOTIDE SEQUENCE</scope>
    <source>
        <strain evidence="2">cv. Jingnong 6</strain>
    </source>
</reference>
<protein>
    <submittedName>
        <fullName evidence="1">Uncharacterized protein</fullName>
    </submittedName>
</protein>
<organism evidence="1 2">
    <name type="scientific">Phaseolus angularis</name>
    <name type="common">Azuki bean</name>
    <name type="synonym">Vigna angularis</name>
    <dbReference type="NCBI Taxonomy" id="3914"/>
    <lineage>
        <taxon>Eukaryota</taxon>
        <taxon>Viridiplantae</taxon>
        <taxon>Streptophyta</taxon>
        <taxon>Embryophyta</taxon>
        <taxon>Tracheophyta</taxon>
        <taxon>Spermatophyta</taxon>
        <taxon>Magnoliopsida</taxon>
        <taxon>eudicotyledons</taxon>
        <taxon>Gunneridae</taxon>
        <taxon>Pentapetalae</taxon>
        <taxon>rosids</taxon>
        <taxon>fabids</taxon>
        <taxon>Fabales</taxon>
        <taxon>Fabaceae</taxon>
        <taxon>Papilionoideae</taxon>
        <taxon>50 kb inversion clade</taxon>
        <taxon>NPAAA clade</taxon>
        <taxon>indigoferoid/millettioid clade</taxon>
        <taxon>Phaseoleae</taxon>
        <taxon>Vigna</taxon>
    </lineage>
</organism>
<dbReference type="EMBL" id="CM003373">
    <property type="protein sequence ID" value="KOM38146.1"/>
    <property type="molecule type" value="Genomic_DNA"/>
</dbReference>